<dbReference type="PROSITE" id="PS50011">
    <property type="entry name" value="PROTEIN_KINASE_DOM"/>
    <property type="match status" value="1"/>
</dbReference>
<dbReference type="AlphaFoldDB" id="A0ABD3R7N6"/>
<keyword evidence="3" id="KW-1185">Reference proteome</keyword>
<organism evidence="2 3">
    <name type="scientific">Cyclostephanos tholiformis</name>
    <dbReference type="NCBI Taxonomy" id="382380"/>
    <lineage>
        <taxon>Eukaryota</taxon>
        <taxon>Sar</taxon>
        <taxon>Stramenopiles</taxon>
        <taxon>Ochrophyta</taxon>
        <taxon>Bacillariophyta</taxon>
        <taxon>Coscinodiscophyceae</taxon>
        <taxon>Thalassiosirophycidae</taxon>
        <taxon>Stephanodiscales</taxon>
        <taxon>Stephanodiscaceae</taxon>
        <taxon>Cyclostephanos</taxon>
    </lineage>
</organism>
<dbReference type="SUPFAM" id="SSF56112">
    <property type="entry name" value="Protein kinase-like (PK-like)"/>
    <property type="match status" value="1"/>
</dbReference>
<dbReference type="Proteomes" id="UP001530377">
    <property type="component" value="Unassembled WGS sequence"/>
</dbReference>
<protein>
    <recommendedName>
        <fullName evidence="1">Protein kinase domain-containing protein</fullName>
    </recommendedName>
</protein>
<evidence type="ECO:0000313" key="2">
    <source>
        <dbReference type="EMBL" id="KAL3807246.1"/>
    </source>
</evidence>
<name>A0ABD3R7N6_9STRA</name>
<gene>
    <name evidence="2" type="ORF">ACHAXA_007979</name>
</gene>
<comment type="caution">
    <text evidence="2">The sequence shown here is derived from an EMBL/GenBank/DDBJ whole genome shotgun (WGS) entry which is preliminary data.</text>
</comment>
<sequence length="288" mass="32182">MSYLTHGGYREIFVMTSRGGGGGERVILKTNKVKRKGWSAYLLDKHRRDILVSERAGASPYVEDLPSGVCPVYQYCAYTSISPFSDLGPLDKYVEGRRLGRTEEAATSTYMSSGMASTNAMGATEVYVLAMQAARGLYQAHLGSTYRSPEEYMDCADQLDTIDVYALGGVFYYLLSGGRRPWYYVEDYDLAIERILGGEKSALPDDILDEEKLDEGAITGVEEFEVNAPSRRERSRHPALVALREVMMKCWEFKPEDRPSSLQVVQMLEEKWNDVIAPTISSGGGRTR</sequence>
<evidence type="ECO:0000259" key="1">
    <source>
        <dbReference type="PROSITE" id="PS50011"/>
    </source>
</evidence>
<feature type="domain" description="Protein kinase" evidence="1">
    <location>
        <begin position="1"/>
        <end position="273"/>
    </location>
</feature>
<evidence type="ECO:0000313" key="3">
    <source>
        <dbReference type="Proteomes" id="UP001530377"/>
    </source>
</evidence>
<proteinExistence type="predicted"/>
<dbReference type="InterPro" id="IPR011009">
    <property type="entry name" value="Kinase-like_dom_sf"/>
</dbReference>
<dbReference type="Gene3D" id="1.10.510.10">
    <property type="entry name" value="Transferase(Phosphotransferase) domain 1"/>
    <property type="match status" value="1"/>
</dbReference>
<dbReference type="InterPro" id="IPR000719">
    <property type="entry name" value="Prot_kinase_dom"/>
</dbReference>
<reference evidence="2 3" key="1">
    <citation type="submission" date="2024-10" db="EMBL/GenBank/DDBJ databases">
        <title>Updated reference genomes for cyclostephanoid diatoms.</title>
        <authorList>
            <person name="Roberts W.R."/>
            <person name="Alverson A.J."/>
        </authorList>
    </citation>
    <scope>NUCLEOTIDE SEQUENCE [LARGE SCALE GENOMIC DNA]</scope>
    <source>
        <strain evidence="2 3">AJA228-03</strain>
    </source>
</reference>
<dbReference type="EMBL" id="JALLPB020000656">
    <property type="protein sequence ID" value="KAL3807246.1"/>
    <property type="molecule type" value="Genomic_DNA"/>
</dbReference>
<accession>A0ABD3R7N6</accession>